<dbReference type="PROSITE" id="PS52016">
    <property type="entry name" value="TONB_DEPENDENT_REC_3"/>
    <property type="match status" value="1"/>
</dbReference>
<evidence type="ECO:0000256" key="1">
    <source>
        <dbReference type="ARBA" id="ARBA00004571"/>
    </source>
</evidence>
<dbReference type="SUPFAM" id="SSF56935">
    <property type="entry name" value="Porins"/>
    <property type="match status" value="1"/>
</dbReference>
<evidence type="ECO:0000313" key="9">
    <source>
        <dbReference type="EMBL" id="PZP45959.1"/>
    </source>
</evidence>
<comment type="caution">
    <text evidence="9">The sequence shown here is derived from an EMBL/GenBank/DDBJ whole genome shotgun (WGS) entry which is preliminary data.</text>
</comment>
<dbReference type="Pfam" id="PF14905">
    <property type="entry name" value="OMP_b-brl_3"/>
    <property type="match status" value="1"/>
</dbReference>
<organism evidence="9 10">
    <name type="scientific">Pseudopedobacter saltans</name>
    <dbReference type="NCBI Taxonomy" id="151895"/>
    <lineage>
        <taxon>Bacteria</taxon>
        <taxon>Pseudomonadati</taxon>
        <taxon>Bacteroidota</taxon>
        <taxon>Sphingobacteriia</taxon>
        <taxon>Sphingobacteriales</taxon>
        <taxon>Sphingobacteriaceae</taxon>
        <taxon>Pseudopedobacter</taxon>
    </lineage>
</organism>
<keyword evidence="4 7" id="KW-0812">Transmembrane</keyword>
<dbReference type="EMBL" id="QFOI01000245">
    <property type="protein sequence ID" value="PZP45959.1"/>
    <property type="molecule type" value="Genomic_DNA"/>
</dbReference>
<feature type="domain" description="Outer membrane protein beta-barrel" evidence="8">
    <location>
        <begin position="484"/>
        <end position="575"/>
    </location>
</feature>
<dbReference type="AlphaFoldDB" id="A0A2W5GVK1"/>
<feature type="non-terminal residue" evidence="9">
    <location>
        <position position="633"/>
    </location>
</feature>
<comment type="similarity">
    <text evidence="7">Belongs to the TonB-dependent receptor family.</text>
</comment>
<gene>
    <name evidence="9" type="ORF">DI598_12730</name>
</gene>
<dbReference type="Gene3D" id="2.170.130.10">
    <property type="entry name" value="TonB-dependent receptor, plug domain"/>
    <property type="match status" value="1"/>
</dbReference>
<keyword evidence="6 7" id="KW-0998">Cell outer membrane</keyword>
<evidence type="ECO:0000256" key="7">
    <source>
        <dbReference type="PROSITE-ProRule" id="PRU01360"/>
    </source>
</evidence>
<protein>
    <submittedName>
        <fullName evidence="9">SusC/RagA family TonB-linked outer membrane protein</fullName>
    </submittedName>
</protein>
<evidence type="ECO:0000256" key="6">
    <source>
        <dbReference type="ARBA" id="ARBA00023237"/>
    </source>
</evidence>
<sequence length="633" mass="69514">MNPDDIASISVLEGASAAALYGYEGQNGVILVTTKKGKAGKPEINFNSSAIFSSPTLLPKFQNSYGQSGGKLSWDTSGNKINSYDNLKTFFRTGNNFTNSINFTTGNENAQTYFSYANTKANGIEPTNNLMRHNITLRETGHFFDDKLVLDGSASYITQKINNTPAAGLYFNPLVGLYLFPRGLDIQPYKNNYLNPDSVGFKRQNWVANEDIQQNPWWILNKNPNWGTRNRFIFNGSIRYEANNWLTLQSRGSVDRISDDFELDVYSGTQSTLNSQGNGSLGLSTQTVDQKYADLLATIKINTNSKFKADIIIGTSIKDTKTTGYRIGRGSGTLFPNGPAFTDQGLSITDLFTPSNIISGQANASSNTTAPLNSLVGRTQTQSIFGNVNLSYDNWAYLTFTERTDWSSLLAYTPKSSFSYPSVGLSLVVDQMLKLPEAISYLKVRGSYAEVGNPPSIPYIANILNYESPAGQLQFINAQVIGSLKPENTKSTEFGIDMKLFKRLNIAFTYYNTKTINQLFQVSPSVTSLISTAFVNAGEIKNVGQELSIGYNVFQNQKFTWTSNIVASHNKNTVVKVDPEHGLDTYTISGGGGNTFESRLVKGGSAGDIYGYGFIRDDQGRIEISSGKPTFNS</sequence>
<evidence type="ECO:0000313" key="10">
    <source>
        <dbReference type="Proteomes" id="UP000249645"/>
    </source>
</evidence>
<dbReference type="InterPro" id="IPR036942">
    <property type="entry name" value="Beta-barrel_TonB_sf"/>
</dbReference>
<dbReference type="InterPro" id="IPR037066">
    <property type="entry name" value="Plug_dom_sf"/>
</dbReference>
<dbReference type="GO" id="GO:0009279">
    <property type="term" value="C:cell outer membrane"/>
    <property type="evidence" value="ECO:0007669"/>
    <property type="project" value="UniProtKB-SubCell"/>
</dbReference>
<dbReference type="InterPro" id="IPR023997">
    <property type="entry name" value="TonB-dep_OMP_SusC/RagA_CS"/>
</dbReference>
<dbReference type="NCBIfam" id="TIGR04057">
    <property type="entry name" value="SusC_RagA_signa"/>
    <property type="match status" value="1"/>
</dbReference>
<evidence type="ECO:0000256" key="2">
    <source>
        <dbReference type="ARBA" id="ARBA00022448"/>
    </source>
</evidence>
<comment type="subcellular location">
    <subcellularLocation>
        <location evidence="1 7">Cell outer membrane</location>
        <topology evidence="1 7">Multi-pass membrane protein</topology>
    </subcellularLocation>
</comment>
<dbReference type="Gene3D" id="2.40.170.20">
    <property type="entry name" value="TonB-dependent receptor, beta-barrel domain"/>
    <property type="match status" value="1"/>
</dbReference>
<evidence type="ECO:0000256" key="5">
    <source>
        <dbReference type="ARBA" id="ARBA00023136"/>
    </source>
</evidence>
<keyword evidence="2 7" id="KW-0813">Transport</keyword>
<keyword evidence="3 7" id="KW-1134">Transmembrane beta strand</keyword>
<name>A0A2W5GVK1_9SPHI</name>
<dbReference type="InterPro" id="IPR039426">
    <property type="entry name" value="TonB-dep_rcpt-like"/>
</dbReference>
<keyword evidence="5 7" id="KW-0472">Membrane</keyword>
<evidence type="ECO:0000259" key="8">
    <source>
        <dbReference type="Pfam" id="PF14905"/>
    </source>
</evidence>
<dbReference type="Proteomes" id="UP000249645">
    <property type="component" value="Unassembled WGS sequence"/>
</dbReference>
<reference evidence="9 10" key="1">
    <citation type="submission" date="2017-11" db="EMBL/GenBank/DDBJ databases">
        <title>Infants hospitalized years apart are colonized by the same room-sourced microbial strains.</title>
        <authorList>
            <person name="Brooks B."/>
            <person name="Olm M.R."/>
            <person name="Firek B.A."/>
            <person name="Baker R."/>
            <person name="Thomas B.C."/>
            <person name="Morowitz M.J."/>
            <person name="Banfield J.F."/>
        </authorList>
    </citation>
    <scope>NUCLEOTIDE SEQUENCE [LARGE SCALE GENOMIC DNA]</scope>
    <source>
        <strain evidence="9">S2_009_000_R2_76</strain>
    </source>
</reference>
<evidence type="ECO:0000256" key="4">
    <source>
        <dbReference type="ARBA" id="ARBA00022692"/>
    </source>
</evidence>
<proteinExistence type="inferred from homology"/>
<dbReference type="InterPro" id="IPR041700">
    <property type="entry name" value="OMP_b-brl_3"/>
</dbReference>
<evidence type="ECO:0000256" key="3">
    <source>
        <dbReference type="ARBA" id="ARBA00022452"/>
    </source>
</evidence>
<accession>A0A2W5GVK1</accession>